<dbReference type="InterPro" id="IPR003477">
    <property type="entry name" value="PemK-like"/>
</dbReference>
<dbReference type="Pfam" id="PF02452">
    <property type="entry name" value="PemK_toxin"/>
    <property type="match status" value="1"/>
</dbReference>
<name>A0A1G2MXY7_9BACT</name>
<evidence type="ECO:0000256" key="1">
    <source>
        <dbReference type="PIRNR" id="PIRNR033490"/>
    </source>
</evidence>
<keyword evidence="1 2" id="KW-0255">Endonuclease</keyword>
<evidence type="ECO:0000313" key="3">
    <source>
        <dbReference type="Proteomes" id="UP000178089"/>
    </source>
</evidence>
<reference evidence="2 3" key="1">
    <citation type="journal article" date="2016" name="Nat. Commun.">
        <title>Thousands of microbial genomes shed light on interconnected biogeochemical processes in an aquifer system.</title>
        <authorList>
            <person name="Anantharaman K."/>
            <person name="Brown C.T."/>
            <person name="Hug L.A."/>
            <person name="Sharon I."/>
            <person name="Castelle C.J."/>
            <person name="Probst A.J."/>
            <person name="Thomas B.C."/>
            <person name="Singh A."/>
            <person name="Wilkins M.J."/>
            <person name="Karaoz U."/>
            <person name="Brodie E.L."/>
            <person name="Williams K.H."/>
            <person name="Hubbard S.S."/>
            <person name="Banfield J.F."/>
        </authorList>
    </citation>
    <scope>NUCLEOTIDE SEQUENCE [LARGE SCALE GENOMIC DNA]</scope>
</reference>
<dbReference type="GO" id="GO:0016787">
    <property type="term" value="F:hydrolase activity"/>
    <property type="evidence" value="ECO:0007669"/>
    <property type="project" value="UniProtKB-KW"/>
</dbReference>
<organism evidence="2 3">
    <name type="scientific">Candidatus Taylorbacteria bacterium RIFCSPHIGHO2_12_FULL_45_16</name>
    <dbReference type="NCBI Taxonomy" id="1802315"/>
    <lineage>
        <taxon>Bacteria</taxon>
        <taxon>Candidatus Tayloriibacteriota</taxon>
    </lineage>
</organism>
<comment type="similarity">
    <text evidence="1">Belongs to the PemK/MazF family.</text>
</comment>
<dbReference type="GO" id="GO:0003677">
    <property type="term" value="F:DNA binding"/>
    <property type="evidence" value="ECO:0007669"/>
    <property type="project" value="InterPro"/>
</dbReference>
<dbReference type="SUPFAM" id="SSF50118">
    <property type="entry name" value="Cell growth inhibitor/plasmid maintenance toxic component"/>
    <property type="match status" value="1"/>
</dbReference>
<dbReference type="Gene3D" id="2.30.30.110">
    <property type="match status" value="1"/>
</dbReference>
<dbReference type="GO" id="GO:0006402">
    <property type="term" value="P:mRNA catabolic process"/>
    <property type="evidence" value="ECO:0007669"/>
    <property type="project" value="TreeGrafter"/>
</dbReference>
<dbReference type="PIRSF" id="PIRSF033490">
    <property type="entry name" value="MazF"/>
    <property type="match status" value="1"/>
</dbReference>
<dbReference type="NCBIfam" id="NF007386">
    <property type="entry name" value="PRK09907.1"/>
    <property type="match status" value="1"/>
</dbReference>
<comment type="caution">
    <text evidence="2">The sequence shown here is derived from an EMBL/GenBank/DDBJ whole genome shotgun (WGS) entry which is preliminary data.</text>
</comment>
<dbReference type="GO" id="GO:0004521">
    <property type="term" value="F:RNA endonuclease activity"/>
    <property type="evidence" value="ECO:0007669"/>
    <property type="project" value="TreeGrafter"/>
</dbReference>
<dbReference type="PANTHER" id="PTHR33988">
    <property type="entry name" value="ENDORIBONUCLEASE MAZF-RELATED"/>
    <property type="match status" value="1"/>
</dbReference>
<dbReference type="PANTHER" id="PTHR33988:SF3">
    <property type="entry name" value="ENDORIBONUCLEASE TOXIN CHPB-RELATED"/>
    <property type="match status" value="1"/>
</dbReference>
<keyword evidence="1" id="KW-0378">Hydrolase</keyword>
<dbReference type="GO" id="GO:0016075">
    <property type="term" value="P:rRNA catabolic process"/>
    <property type="evidence" value="ECO:0007669"/>
    <property type="project" value="TreeGrafter"/>
</dbReference>
<dbReference type="EMBL" id="MHRT01000009">
    <property type="protein sequence ID" value="OHA28750.1"/>
    <property type="molecule type" value="Genomic_DNA"/>
</dbReference>
<protein>
    <recommendedName>
        <fullName evidence="1">mRNA interferase</fullName>
        <ecNumber evidence="1">3.1.-.-</ecNumber>
    </recommendedName>
</protein>
<proteinExistence type="inferred from homology"/>
<dbReference type="EC" id="3.1.-.-" evidence="1"/>
<gene>
    <name evidence="2" type="ORF">A3F51_00015</name>
</gene>
<dbReference type="STRING" id="1802315.A3F51_00015"/>
<dbReference type="AlphaFoldDB" id="A0A1G2MXY7"/>
<keyword evidence="1" id="KW-0540">Nuclease</keyword>
<comment type="function">
    <text evidence="1">Toxic component of a type II toxin-antitoxin (TA) system.</text>
</comment>
<sequence>MVDRDYIPERGDIVWLDFSPTLGREQRGKRPAVVISSKIYNERSGLALVCPITSIAKGYNFEVEVREKKINGVALADHVRSLDWKIRNPKFISKLATENFKEIISKLIVLITSA</sequence>
<evidence type="ECO:0000313" key="2">
    <source>
        <dbReference type="EMBL" id="OHA28750.1"/>
    </source>
</evidence>
<accession>A0A1G2MXY7</accession>
<dbReference type="InterPro" id="IPR011067">
    <property type="entry name" value="Plasmid_toxin/cell-grow_inhib"/>
</dbReference>
<dbReference type="Proteomes" id="UP000178089">
    <property type="component" value="Unassembled WGS sequence"/>
</dbReference>